<dbReference type="RefSeq" id="WP_224558471.1">
    <property type="nucleotide sequence ID" value="NZ_CP157353.1"/>
</dbReference>
<name>A0AAU7FGR5_9BACI</name>
<accession>A0AAU7FGR5</accession>
<sequence>MNDLINTTQTIERNKLDIALELTQLHLNRYEANHPDQLSEIYAKYYALLEVLDVSSSDQLMDLLPDELKQILD</sequence>
<dbReference type="EMBL" id="CP157353">
    <property type="protein sequence ID" value="XBM02881.1"/>
    <property type="molecule type" value="Genomic_DNA"/>
</dbReference>
<dbReference type="AlphaFoldDB" id="A0AAU7FGR5"/>
<dbReference type="GeneID" id="66363895"/>
<reference evidence="1" key="1">
    <citation type="submission" date="2024-05" db="EMBL/GenBank/DDBJ databases">
        <authorList>
            <person name="Liu Z."/>
        </authorList>
    </citation>
    <scope>NUCLEOTIDE SEQUENCE</scope>
    <source>
        <strain evidence="1">BS1807G30</strain>
    </source>
</reference>
<organism evidence="1">
    <name type="scientific">Bacillus sp. BS1807G30</name>
    <dbReference type="NCBI Taxonomy" id="3153756"/>
    <lineage>
        <taxon>Bacteria</taxon>
        <taxon>Bacillati</taxon>
        <taxon>Bacillota</taxon>
        <taxon>Bacilli</taxon>
        <taxon>Bacillales</taxon>
        <taxon>Bacillaceae</taxon>
        <taxon>Bacillus</taxon>
    </lineage>
</organism>
<protein>
    <submittedName>
        <fullName evidence="1">Uncharacterized protein</fullName>
    </submittedName>
</protein>
<gene>
    <name evidence="1" type="ORF">ABG082_12005</name>
</gene>
<evidence type="ECO:0000313" key="1">
    <source>
        <dbReference type="EMBL" id="XBM02881.1"/>
    </source>
</evidence>
<proteinExistence type="predicted"/>